<dbReference type="Pfam" id="PF01037">
    <property type="entry name" value="AsnC_trans_reg"/>
    <property type="match status" value="1"/>
</dbReference>
<dbReference type="Gene3D" id="3.30.70.920">
    <property type="match status" value="1"/>
</dbReference>
<dbReference type="InterPro" id="IPR036388">
    <property type="entry name" value="WH-like_DNA-bd_sf"/>
</dbReference>
<reference evidence="5 6" key="1">
    <citation type="submission" date="2019-06" db="EMBL/GenBank/DDBJ databases">
        <authorList>
            <person name="Li M."/>
        </authorList>
    </citation>
    <scope>NUCLEOTIDE SEQUENCE [LARGE SCALE GENOMIC DNA]</scope>
    <source>
        <strain evidence="5 6">BGMRC2036</strain>
    </source>
</reference>
<dbReference type="InterPro" id="IPR019887">
    <property type="entry name" value="Tscrpt_reg_AsnC/Lrp_C"/>
</dbReference>
<dbReference type="InterPro" id="IPR036390">
    <property type="entry name" value="WH_DNA-bd_sf"/>
</dbReference>
<dbReference type="PROSITE" id="PS50956">
    <property type="entry name" value="HTH_ASNC_2"/>
    <property type="match status" value="1"/>
</dbReference>
<evidence type="ECO:0000313" key="6">
    <source>
        <dbReference type="Proteomes" id="UP000318801"/>
    </source>
</evidence>
<dbReference type="Pfam" id="PF13412">
    <property type="entry name" value="HTH_24"/>
    <property type="match status" value="1"/>
</dbReference>
<dbReference type="InterPro" id="IPR000485">
    <property type="entry name" value="AsnC-type_HTH_dom"/>
</dbReference>
<dbReference type="Proteomes" id="UP000318801">
    <property type="component" value="Unassembled WGS sequence"/>
</dbReference>
<dbReference type="SUPFAM" id="SSF54909">
    <property type="entry name" value="Dimeric alpha+beta barrel"/>
    <property type="match status" value="1"/>
</dbReference>
<dbReference type="RefSeq" id="WP_141148177.1">
    <property type="nucleotide sequence ID" value="NZ_VHLG01000003.1"/>
</dbReference>
<keyword evidence="2" id="KW-0238">DNA-binding</keyword>
<dbReference type="CDD" id="cd00090">
    <property type="entry name" value="HTH_ARSR"/>
    <property type="match status" value="1"/>
</dbReference>
<evidence type="ECO:0000256" key="1">
    <source>
        <dbReference type="ARBA" id="ARBA00023015"/>
    </source>
</evidence>
<sequence length="152" mass="16523">MSSPNRTTALDETDSKLLAALAGNARLSLKELAALAGLSSPSAAERIRRLEERGIISGYAAEIDLAAVGYPMEAFVRVKPLPGMLHIIQSLIEAMPLVIECDKVTGDDCFFIRLVFRSMQELDDMLDPLIEKAATSTSIIKSSPVKRRLPPL</sequence>
<keyword evidence="3" id="KW-0804">Transcription</keyword>
<comment type="caution">
    <text evidence="5">The sequence shown here is derived from an EMBL/GenBank/DDBJ whole genome shotgun (WGS) entry which is preliminary data.</text>
</comment>
<dbReference type="PANTHER" id="PTHR30154:SF51">
    <property type="entry name" value="ASNC-FAMILY TRANSCRIPTIONAL REGULATORY PROTEIN"/>
    <property type="match status" value="1"/>
</dbReference>
<dbReference type="GO" id="GO:0043200">
    <property type="term" value="P:response to amino acid"/>
    <property type="evidence" value="ECO:0007669"/>
    <property type="project" value="TreeGrafter"/>
</dbReference>
<dbReference type="GO" id="GO:0006355">
    <property type="term" value="P:regulation of DNA-templated transcription"/>
    <property type="evidence" value="ECO:0007669"/>
    <property type="project" value="UniProtKB-ARBA"/>
</dbReference>
<dbReference type="SUPFAM" id="SSF46785">
    <property type="entry name" value="Winged helix' DNA-binding domain"/>
    <property type="match status" value="1"/>
</dbReference>
<evidence type="ECO:0000256" key="3">
    <source>
        <dbReference type="ARBA" id="ARBA00023163"/>
    </source>
</evidence>
<dbReference type="Gene3D" id="1.10.10.10">
    <property type="entry name" value="Winged helix-like DNA-binding domain superfamily/Winged helix DNA-binding domain"/>
    <property type="match status" value="1"/>
</dbReference>
<dbReference type="InterPro" id="IPR011991">
    <property type="entry name" value="ArsR-like_HTH"/>
</dbReference>
<organism evidence="5 6">
    <name type="scientific">Martelella alba</name>
    <dbReference type="NCBI Taxonomy" id="2590451"/>
    <lineage>
        <taxon>Bacteria</taxon>
        <taxon>Pseudomonadati</taxon>
        <taxon>Pseudomonadota</taxon>
        <taxon>Alphaproteobacteria</taxon>
        <taxon>Hyphomicrobiales</taxon>
        <taxon>Aurantimonadaceae</taxon>
        <taxon>Martelella</taxon>
    </lineage>
</organism>
<evidence type="ECO:0000256" key="2">
    <source>
        <dbReference type="ARBA" id="ARBA00023125"/>
    </source>
</evidence>
<gene>
    <name evidence="5" type="ORF">FJU08_06465</name>
</gene>
<dbReference type="EMBL" id="VHLG01000003">
    <property type="protein sequence ID" value="TPW31407.1"/>
    <property type="molecule type" value="Genomic_DNA"/>
</dbReference>
<dbReference type="PRINTS" id="PR00033">
    <property type="entry name" value="HTHASNC"/>
</dbReference>
<dbReference type="AlphaFoldDB" id="A0A506UGU2"/>
<name>A0A506UGU2_9HYPH</name>
<dbReference type="InterPro" id="IPR011008">
    <property type="entry name" value="Dimeric_a/b-barrel"/>
</dbReference>
<evidence type="ECO:0000259" key="4">
    <source>
        <dbReference type="PROSITE" id="PS50956"/>
    </source>
</evidence>
<proteinExistence type="predicted"/>
<dbReference type="GO" id="GO:0005829">
    <property type="term" value="C:cytosol"/>
    <property type="evidence" value="ECO:0007669"/>
    <property type="project" value="TreeGrafter"/>
</dbReference>
<dbReference type="SMART" id="SM00344">
    <property type="entry name" value="HTH_ASNC"/>
    <property type="match status" value="1"/>
</dbReference>
<dbReference type="GO" id="GO:0043565">
    <property type="term" value="F:sequence-specific DNA binding"/>
    <property type="evidence" value="ECO:0007669"/>
    <property type="project" value="InterPro"/>
</dbReference>
<accession>A0A506UGU2</accession>
<keyword evidence="6" id="KW-1185">Reference proteome</keyword>
<dbReference type="InterPro" id="IPR019888">
    <property type="entry name" value="Tscrpt_reg_AsnC-like"/>
</dbReference>
<evidence type="ECO:0000313" key="5">
    <source>
        <dbReference type="EMBL" id="TPW31407.1"/>
    </source>
</evidence>
<keyword evidence="1" id="KW-0805">Transcription regulation</keyword>
<dbReference type="PANTHER" id="PTHR30154">
    <property type="entry name" value="LEUCINE-RESPONSIVE REGULATORY PROTEIN"/>
    <property type="match status" value="1"/>
</dbReference>
<dbReference type="OrthoDB" id="9809462at2"/>
<feature type="domain" description="HTH asnC-type" evidence="4">
    <location>
        <begin position="10"/>
        <end position="71"/>
    </location>
</feature>
<protein>
    <submittedName>
        <fullName evidence="5">Lrp/AsnC family transcriptional regulator</fullName>
    </submittedName>
</protein>